<keyword evidence="1" id="KW-1133">Transmembrane helix</keyword>
<comment type="caution">
    <text evidence="2">The sequence shown here is derived from an EMBL/GenBank/DDBJ whole genome shotgun (WGS) entry which is preliminary data.</text>
</comment>
<protein>
    <submittedName>
        <fullName evidence="2">Uncharacterized protein</fullName>
    </submittedName>
</protein>
<dbReference type="InterPro" id="IPR054213">
    <property type="entry name" value="DUF6920"/>
</dbReference>
<dbReference type="Pfam" id="PF21900">
    <property type="entry name" value="DUF6920"/>
    <property type="match status" value="1"/>
</dbReference>
<evidence type="ECO:0000313" key="3">
    <source>
        <dbReference type="Proteomes" id="UP000230790"/>
    </source>
</evidence>
<dbReference type="AlphaFoldDB" id="A0A2M8QA89"/>
<proteinExistence type="predicted"/>
<name>A0A2M8QA89_9CHLR</name>
<dbReference type="Proteomes" id="UP000230790">
    <property type="component" value="Unassembled WGS sequence"/>
</dbReference>
<evidence type="ECO:0000256" key="1">
    <source>
        <dbReference type="SAM" id="Phobius"/>
    </source>
</evidence>
<gene>
    <name evidence="2" type="ORF">CUN48_12420</name>
</gene>
<evidence type="ECO:0000313" key="2">
    <source>
        <dbReference type="EMBL" id="PJF46711.1"/>
    </source>
</evidence>
<dbReference type="EMBL" id="PGTN01000106">
    <property type="protein sequence ID" value="PJF46711.1"/>
    <property type="molecule type" value="Genomic_DNA"/>
</dbReference>
<keyword evidence="1" id="KW-0812">Transmembrane</keyword>
<accession>A0A2M8QA89</accession>
<keyword evidence="1" id="KW-0472">Membrane</keyword>
<reference evidence="2 3" key="1">
    <citation type="submission" date="2017-11" db="EMBL/GenBank/DDBJ databases">
        <title>Evolution of Phototrophy in the Chloroflexi Phylum Driven by Horizontal Gene Transfer.</title>
        <authorList>
            <person name="Ward L.M."/>
            <person name="Hemp J."/>
            <person name="Shih P.M."/>
            <person name="Mcglynn S.E."/>
            <person name="Fischer W."/>
        </authorList>
    </citation>
    <scope>NUCLEOTIDE SEQUENCE [LARGE SCALE GENOMIC DNA]</scope>
    <source>
        <strain evidence="2">JP3_7</strain>
    </source>
</reference>
<feature type="transmembrane region" description="Helical" evidence="1">
    <location>
        <begin position="6"/>
        <end position="26"/>
    </location>
</feature>
<sequence length="285" mass="31907">MLRKAMLLIILGLVVVVAAVMLYGEFRWKSGTRELRDRLEAARLPIEPKFFDKVERNGVPAPVQRYFRAVLKDGQPIVAIVSVEHTGTFNMSEAADQWKPFTSTQRVVTRRPGFDRDGRVAMMPGLPVRVHEAYVVGEGILHAAVLGLVSIVNLRGTGEVARGELMRFFAEAAWYPTALLPSQSVLWDAVDDHSARATLKDGDLTLTLLFRFNTDGLIDTVRAEARGRTVGGTVVPTPWQGRFWNYAIRDGMRVPLDGEVAWLLPEGAKPYWRGRITKLSYEFAQ</sequence>
<organism evidence="2 3">
    <name type="scientific">Candidatus Thermofonsia Clade 3 bacterium</name>
    <dbReference type="NCBI Taxonomy" id="2364212"/>
    <lineage>
        <taxon>Bacteria</taxon>
        <taxon>Bacillati</taxon>
        <taxon>Chloroflexota</taxon>
        <taxon>Candidatus Thermofontia</taxon>
        <taxon>Candidatus Thermofonsia Clade 3</taxon>
    </lineage>
</organism>